<proteinExistence type="predicted"/>
<keyword evidence="1" id="KW-1133">Transmembrane helix</keyword>
<evidence type="ECO:0000313" key="3">
    <source>
        <dbReference type="Proteomes" id="UP000789901"/>
    </source>
</evidence>
<feature type="non-terminal residue" evidence="2">
    <location>
        <position position="1"/>
    </location>
</feature>
<organism evidence="2 3">
    <name type="scientific">Gigaspora margarita</name>
    <dbReference type="NCBI Taxonomy" id="4874"/>
    <lineage>
        <taxon>Eukaryota</taxon>
        <taxon>Fungi</taxon>
        <taxon>Fungi incertae sedis</taxon>
        <taxon>Mucoromycota</taxon>
        <taxon>Glomeromycotina</taxon>
        <taxon>Glomeromycetes</taxon>
        <taxon>Diversisporales</taxon>
        <taxon>Gigasporaceae</taxon>
        <taxon>Gigaspora</taxon>
    </lineage>
</organism>
<protein>
    <submittedName>
        <fullName evidence="2">37569_t:CDS:1</fullName>
    </submittedName>
</protein>
<gene>
    <name evidence="2" type="ORF">GMARGA_LOCUS37337</name>
</gene>
<evidence type="ECO:0000313" key="2">
    <source>
        <dbReference type="EMBL" id="CAG8844864.1"/>
    </source>
</evidence>
<keyword evidence="1" id="KW-0472">Membrane</keyword>
<accession>A0ABN7X1T6</accession>
<feature type="transmembrane region" description="Helical" evidence="1">
    <location>
        <begin position="32"/>
        <end position="50"/>
    </location>
</feature>
<name>A0ABN7X1T6_GIGMA</name>
<dbReference type="EMBL" id="CAJVQB010077342">
    <property type="protein sequence ID" value="CAG8844864.1"/>
    <property type="molecule type" value="Genomic_DNA"/>
</dbReference>
<dbReference type="Proteomes" id="UP000789901">
    <property type="component" value="Unassembled WGS sequence"/>
</dbReference>
<evidence type="ECO:0000256" key="1">
    <source>
        <dbReference type="SAM" id="Phobius"/>
    </source>
</evidence>
<feature type="non-terminal residue" evidence="2">
    <location>
        <position position="69"/>
    </location>
</feature>
<keyword evidence="3" id="KW-1185">Reference proteome</keyword>
<keyword evidence="1" id="KW-0812">Transmembrane</keyword>
<reference evidence="2 3" key="1">
    <citation type="submission" date="2021-06" db="EMBL/GenBank/DDBJ databases">
        <authorList>
            <person name="Kallberg Y."/>
            <person name="Tangrot J."/>
            <person name="Rosling A."/>
        </authorList>
    </citation>
    <scope>NUCLEOTIDE SEQUENCE [LARGE SCALE GENOMIC DNA]</scope>
    <source>
        <strain evidence="2 3">120-4 pot B 10/14</strain>
    </source>
</reference>
<sequence>FSFVQVELSTISEKVVLESFQVDIQGFPITWYWFYIVSFFLWVLGVYGHFERSLGAILGWNLRIWRIGI</sequence>
<comment type="caution">
    <text evidence="2">The sequence shown here is derived from an EMBL/GenBank/DDBJ whole genome shotgun (WGS) entry which is preliminary data.</text>
</comment>